<evidence type="ECO:0000259" key="2">
    <source>
        <dbReference type="Pfam" id="PF06985"/>
    </source>
</evidence>
<comment type="caution">
    <text evidence="3">The sequence shown here is derived from an EMBL/GenBank/DDBJ whole genome shotgun (WGS) entry which is preliminary data.</text>
</comment>
<dbReference type="InterPro" id="IPR052895">
    <property type="entry name" value="HetReg/Transcr_Mod"/>
</dbReference>
<gene>
    <name evidence="3" type="ORF">INT45_007288</name>
</gene>
<dbReference type="EMBL" id="JAEPRB010000056">
    <property type="protein sequence ID" value="KAG2223710.1"/>
    <property type="molecule type" value="Genomic_DNA"/>
</dbReference>
<evidence type="ECO:0000313" key="4">
    <source>
        <dbReference type="Proteomes" id="UP000646827"/>
    </source>
</evidence>
<accession>A0A8H7S7T0</accession>
<dbReference type="Proteomes" id="UP000646827">
    <property type="component" value="Unassembled WGS sequence"/>
</dbReference>
<evidence type="ECO:0000256" key="1">
    <source>
        <dbReference type="SAM" id="MobiDB-lite"/>
    </source>
</evidence>
<protein>
    <recommendedName>
        <fullName evidence="2">Heterokaryon incompatibility domain-containing protein</fullName>
    </recommendedName>
</protein>
<organism evidence="3 4">
    <name type="scientific">Circinella minor</name>
    <dbReference type="NCBI Taxonomy" id="1195481"/>
    <lineage>
        <taxon>Eukaryota</taxon>
        <taxon>Fungi</taxon>
        <taxon>Fungi incertae sedis</taxon>
        <taxon>Mucoromycota</taxon>
        <taxon>Mucoromycotina</taxon>
        <taxon>Mucoromycetes</taxon>
        <taxon>Mucorales</taxon>
        <taxon>Lichtheimiaceae</taxon>
        <taxon>Circinella</taxon>
    </lineage>
</organism>
<dbReference type="InterPro" id="IPR010730">
    <property type="entry name" value="HET"/>
</dbReference>
<sequence>MGYITYDRSRIWRGEEIYIGKLSGPHKRFPKRDVRPMQERLQRLKKPLFKPTRLIRVADMQVIKGSDLTDDDYYCAISYSWNQSGDICKQEDSVSEDIICIDKGKHTIIDSAAKKIKTRGKPRGRKKIRVPAKTRQVTFLQLIQQMCFDLDIQYIWLDQLCIHQNDSGDKKREMQQMHRVYGNTLFTIVLIPEFKVTRIRVRNNTTNKNKYTYHSNLENAVFTEWSRRSWCLEEFAVSHCVLYTGYNFHIWSDSCAELTVTRPLYHHHAYFTVFAKDLKWAASTALYHAHKRRSTKAHDRIFALANIYPGAIRQINFDYNEPIYKLMNKFYSILCTIDIRVLLFGVDYVIDNIGMAKRKMFATFLPSWVGMPYTHTPQLAMYDLAPINPSPNYIIDETNAIRTRCRSVCAKILKNVNADIPRRRVRDRQSLTSPFQRPQKMKVWDESHSADNSIILRSNKYIDLVQQRSFSSTQQTHTTPLPQRSASAPELQTNSTQRNRSLLTFVVSPKLGYVNFDNLSYPGLYGLTPTHRLPLNMIAKERIRGSSKVSLLPSVNDSNHVGYLSLTDDTCANIIILTELAYTTCFQELLVMPVVRKEEDHFKSIGVCFLHKCVDYASMESLREFTIR</sequence>
<feature type="domain" description="Heterokaryon incompatibility" evidence="2">
    <location>
        <begin position="74"/>
        <end position="234"/>
    </location>
</feature>
<dbReference type="Pfam" id="PF06985">
    <property type="entry name" value="HET"/>
    <property type="match status" value="1"/>
</dbReference>
<dbReference type="AlphaFoldDB" id="A0A8H7S7T0"/>
<dbReference type="PANTHER" id="PTHR24148">
    <property type="entry name" value="ANKYRIN REPEAT DOMAIN-CONTAINING PROTEIN 39 HOMOLOG-RELATED"/>
    <property type="match status" value="1"/>
</dbReference>
<dbReference type="PANTHER" id="PTHR24148:SF64">
    <property type="entry name" value="HETEROKARYON INCOMPATIBILITY DOMAIN-CONTAINING PROTEIN"/>
    <property type="match status" value="1"/>
</dbReference>
<name>A0A8H7S7T0_9FUNG</name>
<feature type="region of interest" description="Disordered" evidence="1">
    <location>
        <begin position="472"/>
        <end position="495"/>
    </location>
</feature>
<evidence type="ECO:0000313" key="3">
    <source>
        <dbReference type="EMBL" id="KAG2223710.1"/>
    </source>
</evidence>
<proteinExistence type="predicted"/>
<reference evidence="3 4" key="1">
    <citation type="submission" date="2020-12" db="EMBL/GenBank/DDBJ databases">
        <title>Metabolic potential, ecology and presence of endohyphal bacteria is reflected in genomic diversity of Mucoromycotina.</title>
        <authorList>
            <person name="Muszewska A."/>
            <person name="Okrasinska A."/>
            <person name="Steczkiewicz K."/>
            <person name="Drgas O."/>
            <person name="Orlowska M."/>
            <person name="Perlinska-Lenart U."/>
            <person name="Aleksandrzak-Piekarczyk T."/>
            <person name="Szatraj K."/>
            <person name="Zielenkiewicz U."/>
            <person name="Pilsyk S."/>
            <person name="Malc E."/>
            <person name="Mieczkowski P."/>
            <person name="Kruszewska J.S."/>
            <person name="Biernat P."/>
            <person name="Pawlowska J."/>
        </authorList>
    </citation>
    <scope>NUCLEOTIDE SEQUENCE [LARGE SCALE GENOMIC DNA]</scope>
    <source>
        <strain evidence="3 4">CBS 142.35</strain>
    </source>
</reference>
<keyword evidence="4" id="KW-1185">Reference proteome</keyword>
<dbReference type="OrthoDB" id="5071163at2759"/>